<comment type="caution">
    <text evidence="2">The sequence shown here is derived from an EMBL/GenBank/DDBJ whole genome shotgun (WGS) entry which is preliminary data.</text>
</comment>
<dbReference type="PATRIC" id="fig|237258.4.peg.1252"/>
<dbReference type="InterPro" id="IPR003615">
    <property type="entry name" value="HNH_nuc"/>
</dbReference>
<dbReference type="InterPro" id="IPR004919">
    <property type="entry name" value="GmrSD_N"/>
</dbReference>
<protein>
    <submittedName>
        <fullName evidence="2">HNH endonuclease family protein</fullName>
    </submittedName>
</protein>
<organism evidence="2 3">
    <name type="scientific">Cloacibacterium normanense</name>
    <dbReference type="NCBI Taxonomy" id="237258"/>
    <lineage>
        <taxon>Bacteria</taxon>
        <taxon>Pseudomonadati</taxon>
        <taxon>Bacteroidota</taxon>
        <taxon>Flavobacteriia</taxon>
        <taxon>Flavobacteriales</taxon>
        <taxon>Weeksellaceae</taxon>
    </lineage>
</organism>
<dbReference type="Proteomes" id="UP000095601">
    <property type="component" value="Unassembled WGS sequence"/>
</dbReference>
<dbReference type="AlphaFoldDB" id="A0A1E5UGU5"/>
<dbReference type="PANTHER" id="PTHR39639:SF1">
    <property type="entry name" value="DUF262 DOMAIN-CONTAINING PROTEIN"/>
    <property type="match status" value="1"/>
</dbReference>
<feature type="domain" description="C2H2-type" evidence="1">
    <location>
        <begin position="315"/>
        <end position="336"/>
    </location>
</feature>
<dbReference type="RefSeq" id="WP_069796945.1">
    <property type="nucleotide sequence ID" value="NZ_CP034157.1"/>
</dbReference>
<dbReference type="GO" id="GO:0003676">
    <property type="term" value="F:nucleic acid binding"/>
    <property type="evidence" value="ECO:0007669"/>
    <property type="project" value="InterPro"/>
</dbReference>
<keyword evidence="2" id="KW-0255">Endonuclease</keyword>
<reference evidence="2 3" key="1">
    <citation type="submission" date="2016-09" db="EMBL/GenBank/DDBJ databases">
        <authorList>
            <person name="Capua I."/>
            <person name="De Benedictis P."/>
            <person name="Joannis T."/>
            <person name="Lombin L.H."/>
            <person name="Cattoli G."/>
        </authorList>
    </citation>
    <scope>NUCLEOTIDE SEQUENCE [LARGE SCALE GENOMIC DNA]</scope>
    <source>
        <strain evidence="2 3">NRS-1</strain>
    </source>
</reference>
<evidence type="ECO:0000313" key="2">
    <source>
        <dbReference type="EMBL" id="OEL12110.1"/>
    </source>
</evidence>
<dbReference type="OrthoDB" id="9764212at2"/>
<keyword evidence="3" id="KW-1185">Reference proteome</keyword>
<evidence type="ECO:0000313" key="3">
    <source>
        <dbReference type="Proteomes" id="UP000095601"/>
    </source>
</evidence>
<dbReference type="Pfam" id="PF01844">
    <property type="entry name" value="HNH"/>
    <property type="match status" value="1"/>
</dbReference>
<keyword evidence="2" id="KW-0540">Nuclease</keyword>
<dbReference type="Pfam" id="PF03235">
    <property type="entry name" value="GmrSD_N"/>
    <property type="match status" value="1"/>
</dbReference>
<proteinExistence type="predicted"/>
<dbReference type="SMART" id="SM00507">
    <property type="entry name" value="HNHc"/>
    <property type="match status" value="1"/>
</dbReference>
<gene>
    <name evidence="2" type="ORF">BHF72_1298</name>
</gene>
<dbReference type="KEGG" id="cnr:EB819_07080"/>
<dbReference type="Gene3D" id="1.10.30.50">
    <property type="match status" value="1"/>
</dbReference>
<evidence type="ECO:0000259" key="1">
    <source>
        <dbReference type="PROSITE" id="PS00028"/>
    </source>
</evidence>
<sequence length="360" mass="42418">MKIELKEITIRELTNSYQDNEENGVVGYGGKLDIRPPYQREFIYKDKQREAVIDTVTKNFPLNVMYWAVREDGNFEVIDGQQRTISICQFVTGEFAHLFRFFHNLQKDEQDLILDYKLMVYLCSGTDSQKLEWFKTINIAGEKLTDQELRNAVYSGSWVSDAKRYFSKNGCPAYGLGSNYLNGSPIRQDYLETTINWISKGNIEVYMSNHQHDPNANEIWLYFQSVISWIKVTFPKYRKEMKGLQWGFFYNEFKDQNFDHKKLEEEISTLMQDEDVTKKSGIYEYVLTRKEKFLNIRAFTDNQKRESYERQKGICIKCGEHFELSEMEADHITPWHEGGKTSAENCQMLCKLDNRMKSGK</sequence>
<dbReference type="GO" id="GO:0008270">
    <property type="term" value="F:zinc ion binding"/>
    <property type="evidence" value="ECO:0007669"/>
    <property type="project" value="InterPro"/>
</dbReference>
<name>A0A1E5UGU5_9FLAO</name>
<accession>A0A1E5UGU5</accession>
<dbReference type="CDD" id="cd00085">
    <property type="entry name" value="HNHc"/>
    <property type="match status" value="1"/>
</dbReference>
<dbReference type="InterPro" id="IPR013087">
    <property type="entry name" value="Znf_C2H2_type"/>
</dbReference>
<dbReference type="GO" id="GO:0004519">
    <property type="term" value="F:endonuclease activity"/>
    <property type="evidence" value="ECO:0007669"/>
    <property type="project" value="UniProtKB-KW"/>
</dbReference>
<dbReference type="STRING" id="237258.SAMN04489756_109112"/>
<dbReference type="InterPro" id="IPR002711">
    <property type="entry name" value="HNH"/>
</dbReference>
<dbReference type="EMBL" id="MKGI01000011">
    <property type="protein sequence ID" value="OEL12110.1"/>
    <property type="molecule type" value="Genomic_DNA"/>
</dbReference>
<dbReference type="PROSITE" id="PS00028">
    <property type="entry name" value="ZINC_FINGER_C2H2_1"/>
    <property type="match status" value="1"/>
</dbReference>
<dbReference type="PANTHER" id="PTHR39639">
    <property type="entry name" value="CHROMOSOME 16, WHOLE GENOME SHOTGUN SEQUENCE"/>
    <property type="match status" value="1"/>
</dbReference>
<keyword evidence="2" id="KW-0378">Hydrolase</keyword>